<dbReference type="EMBL" id="KQ976700">
    <property type="protein sequence ID" value="KYM77395.1"/>
    <property type="molecule type" value="Genomic_DNA"/>
</dbReference>
<dbReference type="Proteomes" id="UP000078540">
    <property type="component" value="Unassembled WGS sequence"/>
</dbReference>
<evidence type="ECO:0000313" key="3">
    <source>
        <dbReference type="Proteomes" id="UP000078540"/>
    </source>
</evidence>
<evidence type="ECO:0000313" key="2">
    <source>
        <dbReference type="EMBL" id="KYM77395.1"/>
    </source>
</evidence>
<feature type="region of interest" description="Disordered" evidence="1">
    <location>
        <begin position="59"/>
        <end position="87"/>
    </location>
</feature>
<protein>
    <submittedName>
        <fullName evidence="2">Uncharacterized protein</fullName>
    </submittedName>
</protein>
<gene>
    <name evidence="2" type="ORF">ALC53_12186</name>
</gene>
<organism evidence="2 3">
    <name type="scientific">Atta colombica</name>
    <dbReference type="NCBI Taxonomy" id="520822"/>
    <lineage>
        <taxon>Eukaryota</taxon>
        <taxon>Metazoa</taxon>
        <taxon>Ecdysozoa</taxon>
        <taxon>Arthropoda</taxon>
        <taxon>Hexapoda</taxon>
        <taxon>Insecta</taxon>
        <taxon>Pterygota</taxon>
        <taxon>Neoptera</taxon>
        <taxon>Endopterygota</taxon>
        <taxon>Hymenoptera</taxon>
        <taxon>Apocrita</taxon>
        <taxon>Aculeata</taxon>
        <taxon>Formicoidea</taxon>
        <taxon>Formicidae</taxon>
        <taxon>Myrmicinae</taxon>
        <taxon>Atta</taxon>
    </lineage>
</organism>
<accession>A0A195AZD3</accession>
<proteinExistence type="predicted"/>
<dbReference type="STRING" id="520822.A0A195AZD3"/>
<keyword evidence="3" id="KW-1185">Reference proteome</keyword>
<feature type="compositionally biased region" description="Polar residues" evidence="1">
    <location>
        <begin position="71"/>
        <end position="85"/>
    </location>
</feature>
<name>A0A195AZD3_9HYME</name>
<reference evidence="2 3" key="1">
    <citation type="submission" date="2015-09" db="EMBL/GenBank/DDBJ databases">
        <title>Atta colombica WGS genome.</title>
        <authorList>
            <person name="Nygaard S."/>
            <person name="Hu H."/>
            <person name="Boomsma J."/>
            <person name="Zhang G."/>
        </authorList>
    </citation>
    <scope>NUCLEOTIDE SEQUENCE [LARGE SCALE GENOMIC DNA]</scope>
    <source>
        <strain evidence="2">Treedump-2</strain>
        <tissue evidence="2">Whole body</tissue>
    </source>
</reference>
<evidence type="ECO:0000256" key="1">
    <source>
        <dbReference type="SAM" id="MobiDB-lite"/>
    </source>
</evidence>
<dbReference type="AlphaFoldDB" id="A0A195AZD3"/>
<sequence length="100" mass="11267">MTKTAEAIPMDDFLFDVSFGDEMKKATVMEKSSKDIVKAPLIISRRVQQSIKQPALITSARSGNARAPVRNSRSVTRTGAMSDNHSTYRHRFRLRIGNDR</sequence>